<dbReference type="Gene3D" id="3.40.1090.10">
    <property type="entry name" value="Cytosolic phospholipase A2 catalytic domain"/>
    <property type="match status" value="1"/>
</dbReference>
<dbReference type="CDD" id="cd19757">
    <property type="entry name" value="Bbox1"/>
    <property type="match status" value="1"/>
</dbReference>
<evidence type="ECO:0008006" key="11">
    <source>
        <dbReference type="Google" id="ProtNLM"/>
    </source>
</evidence>
<dbReference type="InterPro" id="IPR001841">
    <property type="entry name" value="Znf_RING"/>
</dbReference>
<dbReference type="InParanoid" id="A0A1V8T558"/>
<dbReference type="GO" id="GO:0046486">
    <property type="term" value="P:glycerolipid metabolic process"/>
    <property type="evidence" value="ECO:0007669"/>
    <property type="project" value="UniProtKB-ARBA"/>
</dbReference>
<feature type="compositionally biased region" description="Basic and acidic residues" evidence="6">
    <location>
        <begin position="1223"/>
        <end position="1241"/>
    </location>
</feature>
<feature type="short sequence motif" description="DGA/G" evidence="5">
    <location>
        <begin position="932"/>
        <end position="934"/>
    </location>
</feature>
<keyword evidence="1" id="KW-0378">Hydrolase</keyword>
<dbReference type="Proteomes" id="UP000192596">
    <property type="component" value="Unassembled WGS sequence"/>
</dbReference>
<dbReference type="Pfam" id="PF01734">
    <property type="entry name" value="Patatin"/>
    <property type="match status" value="1"/>
</dbReference>
<keyword evidence="4" id="KW-0863">Zinc-finger</keyword>
<evidence type="ECO:0000256" key="6">
    <source>
        <dbReference type="SAM" id="MobiDB-lite"/>
    </source>
</evidence>
<dbReference type="InterPro" id="IPR027417">
    <property type="entry name" value="P-loop_NTPase"/>
</dbReference>
<keyword evidence="4" id="KW-0862">Zinc</keyword>
<comment type="caution">
    <text evidence="9">The sequence shown here is derived from an EMBL/GenBank/DDBJ whole genome shotgun (WGS) entry which is preliminary data.</text>
</comment>
<name>A0A1V8T558_9PEZI</name>
<evidence type="ECO:0000259" key="7">
    <source>
        <dbReference type="PROSITE" id="PS50089"/>
    </source>
</evidence>
<feature type="compositionally biased region" description="Acidic residues" evidence="6">
    <location>
        <begin position="13"/>
        <end position="25"/>
    </location>
</feature>
<dbReference type="GO" id="GO:0047499">
    <property type="term" value="F:calcium-independent phospholipase A2 activity"/>
    <property type="evidence" value="ECO:0007669"/>
    <property type="project" value="TreeGrafter"/>
</dbReference>
<comment type="caution">
    <text evidence="5">Lacks conserved residue(s) required for the propagation of feature annotation.</text>
</comment>
<evidence type="ECO:0000313" key="9">
    <source>
        <dbReference type="EMBL" id="OQO06547.1"/>
    </source>
</evidence>
<dbReference type="STRING" id="1507870.A0A1V8T558"/>
<dbReference type="GO" id="GO:0016020">
    <property type="term" value="C:membrane"/>
    <property type="evidence" value="ECO:0007669"/>
    <property type="project" value="TreeGrafter"/>
</dbReference>
<feature type="domain" description="RING-type" evidence="7">
    <location>
        <begin position="671"/>
        <end position="715"/>
    </location>
</feature>
<accession>A0A1V8T558</accession>
<keyword evidence="10" id="KW-1185">Reference proteome</keyword>
<feature type="region of interest" description="Disordered" evidence="6">
    <location>
        <begin position="1434"/>
        <end position="1453"/>
    </location>
</feature>
<dbReference type="EMBL" id="NAJO01000016">
    <property type="protein sequence ID" value="OQO06547.1"/>
    <property type="molecule type" value="Genomic_DNA"/>
</dbReference>
<dbReference type="GO" id="GO:0019369">
    <property type="term" value="P:arachidonate metabolic process"/>
    <property type="evidence" value="ECO:0007669"/>
    <property type="project" value="TreeGrafter"/>
</dbReference>
<keyword evidence="4" id="KW-0479">Metal-binding</keyword>
<dbReference type="CDD" id="cd16449">
    <property type="entry name" value="RING-HC"/>
    <property type="match status" value="1"/>
</dbReference>
<dbReference type="InterPro" id="IPR002641">
    <property type="entry name" value="PNPLA_dom"/>
</dbReference>
<dbReference type="GO" id="GO:0008270">
    <property type="term" value="F:zinc ion binding"/>
    <property type="evidence" value="ECO:0007669"/>
    <property type="project" value="UniProtKB-KW"/>
</dbReference>
<organism evidence="9 10">
    <name type="scientific">Cryoendolithus antarcticus</name>
    <dbReference type="NCBI Taxonomy" id="1507870"/>
    <lineage>
        <taxon>Eukaryota</taxon>
        <taxon>Fungi</taxon>
        <taxon>Dikarya</taxon>
        <taxon>Ascomycota</taxon>
        <taxon>Pezizomycotina</taxon>
        <taxon>Dothideomycetes</taxon>
        <taxon>Dothideomycetidae</taxon>
        <taxon>Cladosporiales</taxon>
        <taxon>Cladosporiaceae</taxon>
        <taxon>Cryoendolithus</taxon>
    </lineage>
</organism>
<keyword evidence="2" id="KW-0442">Lipid degradation</keyword>
<dbReference type="PROSITE" id="PS50089">
    <property type="entry name" value="ZF_RING_2"/>
    <property type="match status" value="1"/>
</dbReference>
<evidence type="ECO:0000256" key="1">
    <source>
        <dbReference type="ARBA" id="ARBA00022801"/>
    </source>
</evidence>
<evidence type="ECO:0000256" key="3">
    <source>
        <dbReference type="ARBA" id="ARBA00023098"/>
    </source>
</evidence>
<dbReference type="SUPFAM" id="SSF52151">
    <property type="entry name" value="FabD/lysophospholipase-like"/>
    <property type="match status" value="1"/>
</dbReference>
<proteinExistence type="predicted"/>
<protein>
    <recommendedName>
        <fullName evidence="11">PNPLA domain-containing protein</fullName>
    </recommendedName>
</protein>
<keyword evidence="3" id="KW-0443">Lipid metabolism</keyword>
<feature type="compositionally biased region" description="Polar residues" evidence="6">
    <location>
        <begin position="1244"/>
        <end position="1259"/>
    </location>
</feature>
<sequence>MPPPARNPRNGDDDVSDISDEEAPSELEHLPSEVCEDDRCAGAQKPIWHCVDCDSSYCSTCWPLQGPHKPKKRGRDGLPHEKTDPLVARRLDAILNPTKDPLEIQRLHEADQLTKWFGVTKDSTGRPVFEDYGRYATLMSSISPLESMGNRYPQLVSFIGVTNAGKSSLIKMLIQHEDESRSPENRPLFPSPVVGSVINDSIPTSGDVNLYADPTTHADQLPILFADCEGFEGGERTPLGAKSRRTDQDNGASSNLDNFHSRPITWAVTEEQRQREYAVTALYPRLLYTFSDCVVFVLRNAKTFQSAVLTKLLEWGVAALESAINAPALAHCIVALNGTDPGVDEREWDVNYATQSLLSSVKTALDPVEGVPAFRALADHWRALGKQIFSVEDLILRYYSSFKVIRIPSKPRYMTIDTQIGQLHNMIKTNVEDSFRTKRRARMLTNADELDVYLQSGFDHFTTYLNVPFNFMQVSLLHHAIPNDFGGHILQLCTTISAKQPNHQPGRVAWMFEKLSVMLASCVLLDCARFRKGRVDELFGSYVKFFDYAMSEYLELHYPCSYVSSDGTRRCQLVKARHLPKGHQDERGIIATGDYEAAFDSTFLPLWKEQLRAAIADIQRDFQYELEQIAHGVEGQTIPEERIALGLHVEYLNTFFETIGSAGSIVSHATCFCCLMDVPEHPLPCGHVLCSACTKAYSRRLNGHSATMSSCPLHQYSTKWAKPALIKFKPTGAGVRVLSLDGGGIRGIVQLEVLRAMEQVIGGFIPIQSFFDLIVGSGYGGMLAVGLATRDKSVDQCIDQFSAICDHAFQPRMKGVPVVTSIVAALGSGRRYKTKPLYAALKTAFGESDHLFDAETQFRPGSKVALVSTSATGRESILLASYRRSEDSAPIYHFERPHEPEMELKIWQSVAASIAHPGHVKAFTFHGQTYLDGGLLCGNPAHIADRERQLIWPDASEPDLFLSLGTGQNRITVLQKLSDKVPNGTDAARKQSGRWRSKRLDDVLDAELAWTEFRSQAVRERSEAKGRRYIRFNPDLDKEPPAPDSKNDLVSLQNNVRKRLATPHRIAALRNVAHRLVASSFYLELQSKATAEQSEQICSASIVCRFEDGSAEMRGLGQILEDRMGEGFEPYFMIKPDMNRNEYIQKAPITKNITRALIDGGVFGLPNIYIPLRDESNATSITLFLQQHDGLEPDGFPISGFPRVLLGEPKQAQPTRKPVRASLDQRTRSEKLRSGHERGVSEVDTISLNGPDTGNNSSETSREDARDAGTSPASAVRKQSLAEIIAQHQLQGSSIKQRTNRFWTYIGNNHMAQHPGMYSEAELAKFASDPSNSTPTQTPRSAYPLVSHSPPATGLGIQTSLDPIDTAPQMQQVDGTSVFPPSRYRLTNPDPGTTYPYPSEVGTDHSGDDDGSVYSAHDMVIAEPVQVRVAPSPTLFRHNQSRPNTPKSSGSADTFRTAAATLSGAEVGASPPPRSEAETLKPTVFVQPAKARRTHRSLPSTVLAEDFPRPPSMADKFKRPGMYVNTGVTLESHL</sequence>
<feature type="short sequence motif" description="GXGXXG" evidence="5">
    <location>
        <begin position="742"/>
        <end position="747"/>
    </location>
</feature>
<evidence type="ECO:0000256" key="4">
    <source>
        <dbReference type="PROSITE-ProRule" id="PRU00175"/>
    </source>
</evidence>
<evidence type="ECO:0000259" key="8">
    <source>
        <dbReference type="PROSITE" id="PS51635"/>
    </source>
</evidence>
<evidence type="ECO:0000313" key="10">
    <source>
        <dbReference type="Proteomes" id="UP000192596"/>
    </source>
</evidence>
<feature type="region of interest" description="Disordered" evidence="6">
    <location>
        <begin position="1207"/>
        <end position="1276"/>
    </location>
</feature>
<gene>
    <name evidence="9" type="ORF">B0A48_08330</name>
</gene>
<feature type="region of interest" description="Disordered" evidence="6">
    <location>
        <begin position="1373"/>
        <end position="1400"/>
    </location>
</feature>
<evidence type="ECO:0000256" key="2">
    <source>
        <dbReference type="ARBA" id="ARBA00022963"/>
    </source>
</evidence>
<dbReference type="PANTHER" id="PTHR24185">
    <property type="entry name" value="CALCIUM-INDEPENDENT PHOSPHOLIPASE A2-GAMMA"/>
    <property type="match status" value="1"/>
</dbReference>
<feature type="compositionally biased region" description="Polar residues" evidence="6">
    <location>
        <begin position="1437"/>
        <end position="1453"/>
    </location>
</feature>
<dbReference type="PANTHER" id="PTHR24185:SF1">
    <property type="entry name" value="CALCIUM-INDEPENDENT PHOSPHOLIPASE A2-GAMMA"/>
    <property type="match status" value="1"/>
</dbReference>
<dbReference type="OrthoDB" id="194358at2759"/>
<dbReference type="GO" id="GO:0016042">
    <property type="term" value="P:lipid catabolic process"/>
    <property type="evidence" value="ECO:0007669"/>
    <property type="project" value="UniProtKB-KW"/>
</dbReference>
<dbReference type="SUPFAM" id="SSF52540">
    <property type="entry name" value="P-loop containing nucleoside triphosphate hydrolases"/>
    <property type="match status" value="1"/>
</dbReference>
<dbReference type="InterPro" id="IPR016035">
    <property type="entry name" value="Acyl_Trfase/lysoPLipase"/>
</dbReference>
<reference evidence="10" key="1">
    <citation type="submission" date="2017-03" db="EMBL/GenBank/DDBJ databases">
        <title>Genomes of endolithic fungi from Antarctica.</title>
        <authorList>
            <person name="Coleine C."/>
            <person name="Masonjones S."/>
            <person name="Stajich J.E."/>
        </authorList>
    </citation>
    <scope>NUCLEOTIDE SEQUENCE [LARGE SCALE GENOMIC DNA]</scope>
    <source>
        <strain evidence="10">CCFEE 5527</strain>
    </source>
</reference>
<dbReference type="CDD" id="cd07199">
    <property type="entry name" value="Pat17_PNPLA8_PNPLA9_like"/>
    <property type="match status" value="1"/>
</dbReference>
<evidence type="ECO:0000256" key="5">
    <source>
        <dbReference type="PROSITE-ProRule" id="PRU01161"/>
    </source>
</evidence>
<feature type="domain" description="PNPLA" evidence="8">
    <location>
        <begin position="738"/>
        <end position="945"/>
    </location>
</feature>
<dbReference type="PROSITE" id="PS51635">
    <property type="entry name" value="PNPLA"/>
    <property type="match status" value="1"/>
</dbReference>
<feature type="region of interest" description="Disordered" evidence="6">
    <location>
        <begin position="236"/>
        <end position="255"/>
    </location>
</feature>
<feature type="region of interest" description="Disordered" evidence="6">
    <location>
        <begin position="1"/>
        <end position="30"/>
    </location>
</feature>